<gene>
    <name evidence="2" type="ORF">Nepgr_032581</name>
</gene>
<dbReference type="EMBL" id="BSYO01000038">
    <property type="protein sequence ID" value="GMH30738.1"/>
    <property type="molecule type" value="Genomic_DNA"/>
</dbReference>
<reference evidence="2" key="1">
    <citation type="submission" date="2023-05" db="EMBL/GenBank/DDBJ databases">
        <title>Nepenthes gracilis genome sequencing.</title>
        <authorList>
            <person name="Fukushima K."/>
        </authorList>
    </citation>
    <scope>NUCLEOTIDE SEQUENCE</scope>
    <source>
        <strain evidence="2">SING2019-196</strain>
    </source>
</reference>
<name>A0AAD3TIW8_NEPGR</name>
<feature type="compositionally biased region" description="Acidic residues" evidence="1">
    <location>
        <begin position="63"/>
        <end position="77"/>
    </location>
</feature>
<proteinExistence type="predicted"/>
<protein>
    <submittedName>
        <fullName evidence="2">Uncharacterized protein</fullName>
    </submittedName>
</protein>
<accession>A0AAD3TIW8</accession>
<sequence length="77" mass="7869">MSPTALIYLEDQAGEEIGGSPPAGDLGPTSKMFPTEVDGAGASPQDAPLTPRNCSALGRLEPPEGDEDGPDEEAICQ</sequence>
<dbReference type="Proteomes" id="UP001279734">
    <property type="component" value="Unassembled WGS sequence"/>
</dbReference>
<evidence type="ECO:0000313" key="2">
    <source>
        <dbReference type="EMBL" id="GMH30738.1"/>
    </source>
</evidence>
<evidence type="ECO:0000256" key="1">
    <source>
        <dbReference type="SAM" id="MobiDB-lite"/>
    </source>
</evidence>
<organism evidence="2 3">
    <name type="scientific">Nepenthes gracilis</name>
    <name type="common">Slender pitcher plant</name>
    <dbReference type="NCBI Taxonomy" id="150966"/>
    <lineage>
        <taxon>Eukaryota</taxon>
        <taxon>Viridiplantae</taxon>
        <taxon>Streptophyta</taxon>
        <taxon>Embryophyta</taxon>
        <taxon>Tracheophyta</taxon>
        <taxon>Spermatophyta</taxon>
        <taxon>Magnoliopsida</taxon>
        <taxon>eudicotyledons</taxon>
        <taxon>Gunneridae</taxon>
        <taxon>Pentapetalae</taxon>
        <taxon>Caryophyllales</taxon>
        <taxon>Nepenthaceae</taxon>
        <taxon>Nepenthes</taxon>
    </lineage>
</organism>
<dbReference type="AlphaFoldDB" id="A0AAD3TIW8"/>
<comment type="caution">
    <text evidence="2">The sequence shown here is derived from an EMBL/GenBank/DDBJ whole genome shotgun (WGS) entry which is preliminary data.</text>
</comment>
<feature type="region of interest" description="Disordered" evidence="1">
    <location>
        <begin position="1"/>
        <end position="77"/>
    </location>
</feature>
<keyword evidence="3" id="KW-1185">Reference proteome</keyword>
<evidence type="ECO:0000313" key="3">
    <source>
        <dbReference type="Proteomes" id="UP001279734"/>
    </source>
</evidence>